<accession>A0A813DX19</accession>
<keyword evidence="2 3" id="KW-0413">Isomerase</keyword>
<dbReference type="Proteomes" id="UP000626109">
    <property type="component" value="Unassembled WGS sequence"/>
</dbReference>
<dbReference type="PANTHER" id="PTHR45625">
    <property type="entry name" value="PEPTIDYL-PROLYL CIS-TRANS ISOMERASE-RELATED"/>
    <property type="match status" value="1"/>
</dbReference>
<evidence type="ECO:0000256" key="2">
    <source>
        <dbReference type="ARBA" id="ARBA00023235"/>
    </source>
</evidence>
<dbReference type="Gene3D" id="2.40.100.10">
    <property type="entry name" value="Cyclophilin-like"/>
    <property type="match status" value="1"/>
</dbReference>
<dbReference type="OMA" id="KHPATNE"/>
<dbReference type="Proteomes" id="UP000654075">
    <property type="component" value="Unassembled WGS sequence"/>
</dbReference>
<evidence type="ECO:0000313" key="6">
    <source>
        <dbReference type="EMBL" id="CAE8594051.1"/>
    </source>
</evidence>
<feature type="compositionally biased region" description="Basic and acidic residues" evidence="4">
    <location>
        <begin position="188"/>
        <end position="202"/>
    </location>
</feature>
<dbReference type="InterPro" id="IPR002130">
    <property type="entry name" value="Cyclophilin-type_PPIase_dom"/>
</dbReference>
<comment type="catalytic activity">
    <reaction evidence="3">
        <text>[protein]-peptidylproline (omega=180) = [protein]-peptidylproline (omega=0)</text>
        <dbReference type="Rhea" id="RHEA:16237"/>
        <dbReference type="Rhea" id="RHEA-COMP:10747"/>
        <dbReference type="Rhea" id="RHEA-COMP:10748"/>
        <dbReference type="ChEBI" id="CHEBI:83833"/>
        <dbReference type="ChEBI" id="CHEBI:83834"/>
        <dbReference type="EC" id="5.2.1.8"/>
    </reaction>
</comment>
<dbReference type="OrthoDB" id="271386at2759"/>
<dbReference type="AlphaFoldDB" id="A0A813DX19"/>
<feature type="chain" id="PRO_5035956964" description="Peptidyl-prolyl cis-trans isomerase" evidence="3">
    <location>
        <begin position="19"/>
        <end position="284"/>
    </location>
</feature>
<dbReference type="InterPro" id="IPR044666">
    <property type="entry name" value="Cyclophilin_A-like"/>
</dbReference>
<evidence type="ECO:0000256" key="3">
    <source>
        <dbReference type="RuleBase" id="RU363019"/>
    </source>
</evidence>
<evidence type="ECO:0000256" key="4">
    <source>
        <dbReference type="SAM" id="MobiDB-lite"/>
    </source>
</evidence>
<evidence type="ECO:0000313" key="7">
    <source>
        <dbReference type="EMBL" id="CAE8734234.1"/>
    </source>
</evidence>
<dbReference type="EMBL" id="CAJNNV010006768">
    <property type="protein sequence ID" value="CAE8594051.1"/>
    <property type="molecule type" value="Genomic_DNA"/>
</dbReference>
<protein>
    <recommendedName>
        <fullName evidence="3">Peptidyl-prolyl cis-trans isomerase</fullName>
        <shortName evidence="3">PPIase</shortName>
        <ecNumber evidence="3">5.2.1.8</ecNumber>
    </recommendedName>
</protein>
<comment type="caution">
    <text evidence="6">The sequence shown here is derived from an EMBL/GenBank/DDBJ whole genome shotgun (WGS) entry which is preliminary data.</text>
</comment>
<dbReference type="PROSITE" id="PS00170">
    <property type="entry name" value="CSA_PPIASE_1"/>
    <property type="match status" value="1"/>
</dbReference>
<feature type="region of interest" description="Disordered" evidence="4">
    <location>
        <begin position="188"/>
        <end position="223"/>
    </location>
</feature>
<dbReference type="GO" id="GO:0006457">
    <property type="term" value="P:protein folding"/>
    <property type="evidence" value="ECO:0007669"/>
    <property type="project" value="InterPro"/>
</dbReference>
<dbReference type="InterPro" id="IPR020892">
    <property type="entry name" value="Cyclophilin-type_PPIase_CS"/>
</dbReference>
<sequence>MARLTFAAGLALLQATSGNAFIAGPVSAPRATVAPVTSASEAEALLEAKSPRLIASNATGAGALGLGLVAGAAVALAGATRRSSAGQGRRSTASAEVVARKANPTATFETTMGSFKAEIYLDRVPITASNFIDLCTTGFYNGVHFHRVIPGFMDQFGCPNARDPNARNAGQGGPPDGEFKNLVTGATERRSNGGNIKDENISRDTNAPGTLSMANTGQPNSGGSQFFLNVNNNSNLDWFAPGPSKHPVFGKIIEGMDIAVAISKVPTRNDNPKTPIMMKSITIS</sequence>
<feature type="domain" description="PPIase cyclophilin-type" evidence="5">
    <location>
        <begin position="109"/>
        <end position="283"/>
    </location>
</feature>
<proteinExistence type="inferred from homology"/>
<feature type="signal peptide" evidence="3">
    <location>
        <begin position="1"/>
        <end position="18"/>
    </location>
</feature>
<evidence type="ECO:0000313" key="8">
    <source>
        <dbReference type="Proteomes" id="UP000654075"/>
    </source>
</evidence>
<comment type="similarity">
    <text evidence="3">Belongs to the cyclophilin-type PPIase family.</text>
</comment>
<dbReference type="PROSITE" id="PS50072">
    <property type="entry name" value="CSA_PPIASE_2"/>
    <property type="match status" value="1"/>
</dbReference>
<organism evidence="6 8">
    <name type="scientific">Polarella glacialis</name>
    <name type="common">Dinoflagellate</name>
    <dbReference type="NCBI Taxonomy" id="89957"/>
    <lineage>
        <taxon>Eukaryota</taxon>
        <taxon>Sar</taxon>
        <taxon>Alveolata</taxon>
        <taxon>Dinophyceae</taxon>
        <taxon>Suessiales</taxon>
        <taxon>Suessiaceae</taxon>
        <taxon>Polarella</taxon>
    </lineage>
</organism>
<dbReference type="InterPro" id="IPR029000">
    <property type="entry name" value="Cyclophilin-like_dom_sf"/>
</dbReference>
<feature type="compositionally biased region" description="Polar residues" evidence="4">
    <location>
        <begin position="203"/>
        <end position="223"/>
    </location>
</feature>
<dbReference type="Pfam" id="PF00160">
    <property type="entry name" value="Pro_isomerase"/>
    <property type="match status" value="1"/>
</dbReference>
<keyword evidence="8" id="KW-1185">Reference proteome</keyword>
<dbReference type="CDD" id="cd00317">
    <property type="entry name" value="cyclophilin"/>
    <property type="match status" value="1"/>
</dbReference>
<keyword evidence="1 3" id="KW-0697">Rotamase</keyword>
<dbReference type="PRINTS" id="PR00153">
    <property type="entry name" value="CSAPPISMRASE"/>
</dbReference>
<gene>
    <name evidence="6" type="ORF">PGLA1383_LOCUS12626</name>
    <name evidence="7" type="ORF">PGLA2088_LOCUS47201</name>
</gene>
<comment type="function">
    <text evidence="3">PPIases accelerate the folding of proteins. It catalyzes the cis-trans isomerization of proline imidic peptide bonds in oligopeptides.</text>
</comment>
<dbReference type="SUPFAM" id="SSF50891">
    <property type="entry name" value="Cyclophilin-like"/>
    <property type="match status" value="1"/>
</dbReference>
<dbReference type="EC" id="5.2.1.8" evidence="3"/>
<reference evidence="6" key="1">
    <citation type="submission" date="2021-02" db="EMBL/GenBank/DDBJ databases">
        <authorList>
            <person name="Dougan E. K."/>
            <person name="Rhodes N."/>
            <person name="Thang M."/>
            <person name="Chan C."/>
        </authorList>
    </citation>
    <scope>NUCLEOTIDE SEQUENCE</scope>
</reference>
<dbReference type="GO" id="GO:0003755">
    <property type="term" value="F:peptidyl-prolyl cis-trans isomerase activity"/>
    <property type="evidence" value="ECO:0007669"/>
    <property type="project" value="UniProtKB-UniRule"/>
</dbReference>
<evidence type="ECO:0000256" key="1">
    <source>
        <dbReference type="ARBA" id="ARBA00023110"/>
    </source>
</evidence>
<keyword evidence="3" id="KW-0732">Signal</keyword>
<name>A0A813DX19_POLGL</name>
<evidence type="ECO:0000259" key="5">
    <source>
        <dbReference type="PROSITE" id="PS50072"/>
    </source>
</evidence>
<dbReference type="EMBL" id="CAJNNW010036430">
    <property type="protein sequence ID" value="CAE8734234.1"/>
    <property type="molecule type" value="Genomic_DNA"/>
</dbReference>
<dbReference type="PANTHER" id="PTHR45625:SF4">
    <property type="entry name" value="PEPTIDYLPROLYL ISOMERASE DOMAIN AND WD REPEAT-CONTAINING PROTEIN 1"/>
    <property type="match status" value="1"/>
</dbReference>